<keyword evidence="5 8" id="KW-0539">Nucleus</keyword>
<dbReference type="CDD" id="cd01724">
    <property type="entry name" value="Sm_D1"/>
    <property type="match status" value="1"/>
</dbReference>
<dbReference type="GO" id="GO:0031981">
    <property type="term" value="C:nuclear lumen"/>
    <property type="evidence" value="ECO:0007669"/>
    <property type="project" value="UniProtKB-ARBA"/>
</dbReference>
<keyword evidence="11" id="KW-1185">Reference proteome</keyword>
<evidence type="ECO:0000256" key="8">
    <source>
        <dbReference type="RuleBase" id="RU365054"/>
    </source>
</evidence>
<dbReference type="InterPro" id="IPR010920">
    <property type="entry name" value="LSM_dom_sf"/>
</dbReference>
<dbReference type="InterPro" id="IPR027141">
    <property type="entry name" value="LSm4/Sm_D1/D3"/>
</dbReference>
<name>A0A914D2Y6_9BILA</name>
<dbReference type="GO" id="GO:0003723">
    <property type="term" value="F:RNA binding"/>
    <property type="evidence" value="ECO:0007669"/>
    <property type="project" value="InterPro"/>
</dbReference>
<protein>
    <recommendedName>
        <fullName evidence="8">Small nuclear ribonucleoprotein Sm D1</fullName>
    </recommendedName>
    <alternativeName>
        <fullName evidence="8">snRNP core protein D1</fullName>
    </alternativeName>
</protein>
<organism evidence="11 12">
    <name type="scientific">Acrobeloides nanus</name>
    <dbReference type="NCBI Taxonomy" id="290746"/>
    <lineage>
        <taxon>Eukaryota</taxon>
        <taxon>Metazoa</taxon>
        <taxon>Ecdysozoa</taxon>
        <taxon>Nematoda</taxon>
        <taxon>Chromadorea</taxon>
        <taxon>Rhabditida</taxon>
        <taxon>Tylenchina</taxon>
        <taxon>Cephalobomorpha</taxon>
        <taxon>Cephaloboidea</taxon>
        <taxon>Cephalobidae</taxon>
        <taxon>Acrobeloides</taxon>
    </lineage>
</organism>
<evidence type="ECO:0000313" key="11">
    <source>
        <dbReference type="Proteomes" id="UP000887540"/>
    </source>
</evidence>
<evidence type="ECO:0000256" key="9">
    <source>
        <dbReference type="SAM" id="MobiDB-lite"/>
    </source>
</evidence>
<keyword evidence="8" id="KW-0508">mRNA splicing</keyword>
<comment type="function">
    <text evidence="8">Plays a role in pre-mRNA splicing as a core component of the spliceosomal U1, U2, U4 and U5 small nuclear ribonucleoproteins (snRNPs), the building blocks of the spliceosome.</text>
</comment>
<dbReference type="GO" id="GO:0000387">
    <property type="term" value="P:spliceosomal snRNP assembly"/>
    <property type="evidence" value="ECO:0007669"/>
    <property type="project" value="UniProtKB-UniRule"/>
</dbReference>
<dbReference type="WBParaSite" id="ACRNAN_scaffold170.g17870.t1">
    <property type="protein sequence ID" value="ACRNAN_scaffold170.g17870.t1"/>
    <property type="gene ID" value="ACRNAN_scaffold170.g17870"/>
</dbReference>
<evidence type="ECO:0000256" key="6">
    <source>
        <dbReference type="ARBA" id="ARBA00023274"/>
    </source>
</evidence>
<dbReference type="FunFam" id="2.30.30.100:FF:000008">
    <property type="entry name" value="Small nuclear ribonucleoprotein Sm D1"/>
    <property type="match status" value="1"/>
</dbReference>
<sequence length="130" mass="14338">MKLVQFMMKLNRETVVIELKNGTQVTGTILGVDVAMNTHLRSVKMHVKGREPITLDAISIRGNNIRYVVLPDSLALDTLLIDDEPRKKPMRGRGGGRGARGGRSRGRGGPRGGGDRRMGGGDRRNDSYRR</sequence>
<comment type="similarity">
    <text evidence="2 8">Belongs to the snRNP core protein family.</text>
</comment>
<evidence type="ECO:0000256" key="4">
    <source>
        <dbReference type="ARBA" id="ARBA00022737"/>
    </source>
</evidence>
<dbReference type="PANTHER" id="PTHR23338">
    <property type="entry name" value="SMALL NUCLEAR RIBONUCLEOPROTEIN SM"/>
    <property type="match status" value="1"/>
</dbReference>
<dbReference type="AlphaFoldDB" id="A0A914D2Y6"/>
<keyword evidence="8" id="KW-0507">mRNA processing</keyword>
<dbReference type="SMART" id="SM00651">
    <property type="entry name" value="Sm"/>
    <property type="match status" value="1"/>
</dbReference>
<dbReference type="InterPro" id="IPR034102">
    <property type="entry name" value="Sm_D1"/>
</dbReference>
<evidence type="ECO:0000256" key="3">
    <source>
        <dbReference type="ARBA" id="ARBA00022728"/>
    </source>
</evidence>
<evidence type="ECO:0000256" key="1">
    <source>
        <dbReference type="ARBA" id="ARBA00004123"/>
    </source>
</evidence>
<dbReference type="Pfam" id="PF01423">
    <property type="entry name" value="LSM"/>
    <property type="match status" value="1"/>
</dbReference>
<dbReference type="InterPro" id="IPR001163">
    <property type="entry name" value="Sm_dom_euk/arc"/>
</dbReference>
<evidence type="ECO:0000256" key="2">
    <source>
        <dbReference type="ARBA" id="ARBA00008146"/>
    </source>
</evidence>
<proteinExistence type="inferred from homology"/>
<evidence type="ECO:0000256" key="7">
    <source>
        <dbReference type="ARBA" id="ARBA00054531"/>
    </source>
</evidence>
<feature type="region of interest" description="Disordered" evidence="9">
    <location>
        <begin position="81"/>
        <end position="130"/>
    </location>
</feature>
<comment type="subcellular location">
    <subcellularLocation>
        <location evidence="1 8">Nucleus</location>
    </subcellularLocation>
</comment>
<keyword evidence="4" id="KW-0677">Repeat</keyword>
<feature type="compositionally biased region" description="Basic and acidic residues" evidence="9">
    <location>
        <begin position="113"/>
        <end position="130"/>
    </location>
</feature>
<dbReference type="WBParaSite" id="ACRNAN_scaffold6090.g20687.t1">
    <property type="protein sequence ID" value="ACRNAN_scaffold6090.g20687.t1"/>
    <property type="gene ID" value="ACRNAN_scaffold6090.g20687"/>
</dbReference>
<comment type="function">
    <text evidence="7">Involved in splicing regulation. Facilitates post-transcriptional gene silencing (PTGS) by limiting the degradation of transgene aberrant RNAs by the RNA quality control (RQC) machinery, thus favoring their entry into cytoplasmic siRNA bodies where they can trigger PTGS. Does not participate in the production of small RNAs.</text>
</comment>
<feature type="domain" description="Sm" evidence="10">
    <location>
        <begin position="2"/>
        <end position="74"/>
    </location>
</feature>
<evidence type="ECO:0000313" key="12">
    <source>
        <dbReference type="WBParaSite" id="ACRNAN_scaffold170.g17870.t1"/>
    </source>
</evidence>
<keyword evidence="6 8" id="KW-0687">Ribonucleoprotein</keyword>
<evidence type="ECO:0000259" key="10">
    <source>
        <dbReference type="PROSITE" id="PS52002"/>
    </source>
</evidence>
<dbReference type="GO" id="GO:0010468">
    <property type="term" value="P:regulation of gene expression"/>
    <property type="evidence" value="ECO:0007669"/>
    <property type="project" value="UniProtKB-ARBA"/>
</dbReference>
<dbReference type="GO" id="GO:0005737">
    <property type="term" value="C:cytoplasm"/>
    <property type="evidence" value="ECO:0007669"/>
    <property type="project" value="UniProtKB-ARBA"/>
</dbReference>
<dbReference type="Proteomes" id="UP000887540">
    <property type="component" value="Unplaced"/>
</dbReference>
<dbReference type="PROSITE" id="PS52002">
    <property type="entry name" value="SM"/>
    <property type="match status" value="1"/>
</dbReference>
<evidence type="ECO:0000313" key="13">
    <source>
        <dbReference type="WBParaSite" id="ACRNAN_scaffold6090.g20687.t1"/>
    </source>
</evidence>
<dbReference type="GO" id="GO:0005681">
    <property type="term" value="C:spliceosomal complex"/>
    <property type="evidence" value="ECO:0007669"/>
    <property type="project" value="UniProtKB-KW"/>
</dbReference>
<keyword evidence="3" id="KW-0747">Spliceosome</keyword>
<reference evidence="12 13" key="1">
    <citation type="submission" date="2022-11" db="UniProtKB">
        <authorList>
            <consortium name="WormBaseParasite"/>
        </authorList>
    </citation>
    <scope>IDENTIFICATION</scope>
</reference>
<dbReference type="InterPro" id="IPR047575">
    <property type="entry name" value="Sm"/>
</dbReference>
<dbReference type="SUPFAM" id="SSF50182">
    <property type="entry name" value="Sm-like ribonucleoproteins"/>
    <property type="match status" value="1"/>
</dbReference>
<accession>A0A914D2Y6</accession>
<dbReference type="Gene3D" id="2.30.30.100">
    <property type="match status" value="1"/>
</dbReference>
<evidence type="ECO:0000256" key="5">
    <source>
        <dbReference type="ARBA" id="ARBA00023242"/>
    </source>
</evidence>